<name>V8CFU0_9HELI</name>
<dbReference type="InterPro" id="IPR041459">
    <property type="entry name" value="MPTase-PolyVal"/>
</dbReference>
<gene>
    <name evidence="4" type="ORF">HMPREF2087_01424</name>
</gene>
<feature type="domain" description="N-terminal" evidence="2">
    <location>
        <begin position="8"/>
        <end position="129"/>
    </location>
</feature>
<sequence length="346" mass="39869">MQISSLDKFAQEIESKIVEMIKNGTAPWLKPWDCKNASPRNPTTGTIYSGLNSLNLLATQIAQGYDSQEFLTFNQIKELEGSVKKGEKATKILYHNLLEAKDPPKELDGRYTTIDDKVYRRIFSAYAVFNIDQCEHINKDKLAELREKYGFNNASKQFQNNDILESILQNSGIHITHSHQDRAYYTPATDSITLPHKEYFDSSEQYYSTALHELGHATGHPNRLDRDLSGKFGTPLYAKEELRAELYSFLQAMELRIDYNLHNHASYVDSWINALERDTKEIGRALKDCVKMVQYVKDNWYPKELHKELANEQKHSQTAGNEQEVNKSATKHYNNTTPPRSKGRER</sequence>
<feature type="region of interest" description="Disordered" evidence="1">
    <location>
        <begin position="309"/>
        <end position="346"/>
    </location>
</feature>
<evidence type="ECO:0000259" key="3">
    <source>
        <dbReference type="Pfam" id="PF18818"/>
    </source>
</evidence>
<dbReference type="Proteomes" id="UP000018688">
    <property type="component" value="Unassembled WGS sequence"/>
</dbReference>
<evidence type="ECO:0000259" key="2">
    <source>
        <dbReference type="Pfam" id="PF08401"/>
    </source>
</evidence>
<evidence type="ECO:0008006" key="6">
    <source>
        <dbReference type="Google" id="ProtNLM"/>
    </source>
</evidence>
<comment type="caution">
    <text evidence="4">The sequence shown here is derived from an EMBL/GenBank/DDBJ whole genome shotgun (WGS) entry which is preliminary data.</text>
</comment>
<dbReference type="InterPro" id="IPR017113">
    <property type="entry name" value="Antirestriction_ArdC"/>
</dbReference>
<feature type="compositionally biased region" description="Polar residues" evidence="1">
    <location>
        <begin position="316"/>
        <end position="339"/>
    </location>
</feature>
<feature type="domain" description="Polyvalent protein metallopeptidase" evidence="3">
    <location>
        <begin position="164"/>
        <end position="285"/>
    </location>
</feature>
<dbReference type="RefSeq" id="WP_023930432.1">
    <property type="nucleotide sequence ID" value="NZ_KI669458.1"/>
</dbReference>
<dbReference type="EMBL" id="AZJJ01000007">
    <property type="protein sequence ID" value="ETD25596.1"/>
    <property type="molecule type" value="Genomic_DNA"/>
</dbReference>
<evidence type="ECO:0000256" key="1">
    <source>
        <dbReference type="SAM" id="MobiDB-lite"/>
    </source>
</evidence>
<dbReference type="STRING" id="1357399.HMPREF2087_01424"/>
<dbReference type="Pfam" id="PF08401">
    <property type="entry name" value="ArdcN"/>
    <property type="match status" value="1"/>
</dbReference>
<organism evidence="4 5">
    <name type="scientific">Helicobacter canis NCTC 12740</name>
    <dbReference type="NCBI Taxonomy" id="1357399"/>
    <lineage>
        <taxon>Bacteria</taxon>
        <taxon>Pseudomonadati</taxon>
        <taxon>Campylobacterota</taxon>
        <taxon>Epsilonproteobacteria</taxon>
        <taxon>Campylobacterales</taxon>
        <taxon>Helicobacteraceae</taxon>
        <taxon>Helicobacter</taxon>
    </lineage>
</organism>
<dbReference type="PATRIC" id="fig|1357399.3.peg.1490"/>
<proteinExistence type="predicted"/>
<dbReference type="PIRSF" id="PIRSF037112">
    <property type="entry name" value="Antirestriction_ArdC"/>
    <property type="match status" value="1"/>
</dbReference>
<dbReference type="GO" id="GO:0003697">
    <property type="term" value="F:single-stranded DNA binding"/>
    <property type="evidence" value="ECO:0007669"/>
    <property type="project" value="InterPro"/>
</dbReference>
<protein>
    <recommendedName>
        <fullName evidence="6">DUF1738 domain-containing protein</fullName>
    </recommendedName>
</protein>
<dbReference type="AlphaFoldDB" id="V8CFU0"/>
<dbReference type="InterPro" id="IPR013610">
    <property type="entry name" value="ArdC_N"/>
</dbReference>
<dbReference type="eggNOG" id="COG4227">
    <property type="taxonomic scope" value="Bacteria"/>
</dbReference>
<evidence type="ECO:0000313" key="4">
    <source>
        <dbReference type="EMBL" id="ETD25596.1"/>
    </source>
</evidence>
<keyword evidence="5" id="KW-1185">Reference proteome</keyword>
<accession>V8CFU0</accession>
<reference evidence="4 5" key="1">
    <citation type="submission" date="2013-10" db="EMBL/GenBank/DDBJ databases">
        <title>The Genome Sequence of Helicobacter canis NCTC 12740.</title>
        <authorList>
            <consortium name="The Broad Institute Genomics Platform"/>
            <person name="Earl A."/>
            <person name="Fox J.G."/>
            <person name="Shen Z."/>
            <person name="Young S.K."/>
            <person name="Zeng Q."/>
            <person name="Gargeya S."/>
            <person name="Fitzgerald M."/>
            <person name="Abouelleil A."/>
            <person name="Alvarado L."/>
            <person name="Chapman S.B."/>
            <person name="Gainer-Dewar J."/>
            <person name="Goldberg J."/>
            <person name="Griggs A."/>
            <person name="Gujja S."/>
            <person name="Hansen M."/>
            <person name="Howarth C."/>
            <person name="Imamovic A."/>
            <person name="Ireland A."/>
            <person name="Larimer J."/>
            <person name="McCowan C."/>
            <person name="Murphy C."/>
            <person name="Pearson M."/>
            <person name="Poon T.W."/>
            <person name="Priest M."/>
            <person name="Roberts A."/>
            <person name="Saif S."/>
            <person name="Shea T."/>
            <person name="Sykes S."/>
            <person name="Wortman J."/>
            <person name="Nusbaum C."/>
            <person name="Birren B."/>
        </authorList>
    </citation>
    <scope>NUCLEOTIDE SEQUENCE [LARGE SCALE GENOMIC DNA]</scope>
    <source>
        <strain evidence="4 5">NCTC 12740</strain>
    </source>
</reference>
<dbReference type="HOGENOM" id="CLU_041111_0_0_7"/>
<evidence type="ECO:0000313" key="5">
    <source>
        <dbReference type="Proteomes" id="UP000018688"/>
    </source>
</evidence>
<dbReference type="Pfam" id="PF18818">
    <property type="entry name" value="MPTase-PolyVal"/>
    <property type="match status" value="1"/>
</dbReference>